<dbReference type="PANTHER" id="PTHR43236:SF2">
    <property type="entry name" value="BLL0069 PROTEIN"/>
    <property type="match status" value="1"/>
</dbReference>
<comment type="caution">
    <text evidence="2">The sequence shown here is derived from an EMBL/GenBank/DDBJ whole genome shotgun (WGS) entry which is preliminary data.</text>
</comment>
<feature type="domain" description="IrrE N-terminal-like" evidence="1">
    <location>
        <begin position="171"/>
        <end position="305"/>
    </location>
</feature>
<reference evidence="2 3" key="1">
    <citation type="submission" date="2023-02" db="EMBL/GenBank/DDBJ databases">
        <title>The predominant lactic acid bacteria and yeasts involved in the spontaneous fermentation of millet during the production of the traditional porridge Hausa koko in Ghana.</title>
        <authorList>
            <person name="Atter A."/>
            <person name="Diaz M."/>
        </authorList>
    </citation>
    <scope>NUCLEOTIDE SEQUENCE [LARGE SCALE GENOMIC DNA]</scope>
    <source>
        <strain evidence="2 3">FI11640</strain>
    </source>
</reference>
<proteinExistence type="predicted"/>
<accession>A0ABU7T336</accession>
<protein>
    <submittedName>
        <fullName evidence="2">ImmA/IrrE family metallo-endopeptidase</fullName>
    </submittedName>
</protein>
<sequence length="398" mass="46170">MVSVRITVQPEIFRWVKEISGNVLTKNWLNQLNTWLKDPEKKPTVKQLQNLSQKAQVPFGYFFLDRVPKEDIPLVRFRTIDNVEIGHFSRNLVDTIHDMQRKQAWLSEYRQKNGFSTNQFSHAAQRNNCDEDKYNNQVATAILSDLDLKPGWNVGQSASEAFKILRLKLDENGITVMYNSIVGNSTKRHLDQNEFRAFALDDEYAPFIFINSNDSYRAMLFSLVHELVHIWYGTSELYNDNYEKEALVREPLTEQGINRVTEFIIFPKPLFMKEWFRQTNGDRAERVEQVAKHFAASPLSAAIRAKHLGLINQETIEHLKDQLNRAYQRTKQKQKESKEKGGPQYYVVKAARLDSAFARDIEMATKTGAISFTNAFELLNVKNGPQFDKLMVQVKKRG</sequence>
<dbReference type="InterPro" id="IPR010359">
    <property type="entry name" value="IrrE_HExxH"/>
</dbReference>
<evidence type="ECO:0000259" key="1">
    <source>
        <dbReference type="Pfam" id="PF06114"/>
    </source>
</evidence>
<evidence type="ECO:0000313" key="3">
    <source>
        <dbReference type="Proteomes" id="UP001330016"/>
    </source>
</evidence>
<evidence type="ECO:0000313" key="2">
    <source>
        <dbReference type="EMBL" id="MEE6716952.1"/>
    </source>
</evidence>
<organism evidence="2 3">
    <name type="scientific">Schleiferilactobacillus harbinensis</name>
    <dbReference type="NCBI Taxonomy" id="304207"/>
    <lineage>
        <taxon>Bacteria</taxon>
        <taxon>Bacillati</taxon>
        <taxon>Bacillota</taxon>
        <taxon>Bacilli</taxon>
        <taxon>Lactobacillales</taxon>
        <taxon>Lactobacillaceae</taxon>
        <taxon>Schleiferilactobacillus</taxon>
    </lineage>
</organism>
<keyword evidence="3" id="KW-1185">Reference proteome</keyword>
<dbReference type="Proteomes" id="UP001330016">
    <property type="component" value="Unassembled WGS sequence"/>
</dbReference>
<dbReference type="EMBL" id="JAQSGK010000058">
    <property type="protein sequence ID" value="MEE6716952.1"/>
    <property type="molecule type" value="Genomic_DNA"/>
</dbReference>
<dbReference type="InterPro" id="IPR052345">
    <property type="entry name" value="Rad_response_metalloprotease"/>
</dbReference>
<dbReference type="Pfam" id="PF06114">
    <property type="entry name" value="Peptidase_M78"/>
    <property type="match status" value="1"/>
</dbReference>
<dbReference type="PANTHER" id="PTHR43236">
    <property type="entry name" value="ANTITOXIN HIGA1"/>
    <property type="match status" value="1"/>
</dbReference>
<name>A0ABU7T336_9LACO</name>
<dbReference type="RefSeq" id="WP_331244444.1">
    <property type="nucleotide sequence ID" value="NZ_JAQSGJ010000058.1"/>
</dbReference>
<gene>
    <name evidence="2" type="ORF">PS435_13935</name>
</gene>